<sequence length="79" mass="8856">EIICTTQIYLGEDSGTVEYGKKLVHRRNTVPVLPSDSIEFALVNTQMKTSIVFLNKKELGLMKPFSTFSEMQARSVSDS</sequence>
<dbReference type="EMBL" id="AVOT02150022">
    <property type="protein sequence ID" value="MBW0592725.1"/>
    <property type="molecule type" value="Genomic_DNA"/>
</dbReference>
<evidence type="ECO:0000313" key="2">
    <source>
        <dbReference type="Proteomes" id="UP000765509"/>
    </source>
</evidence>
<name>A0A9Q3L2T8_9BASI</name>
<dbReference type="AlphaFoldDB" id="A0A9Q3L2T8"/>
<comment type="caution">
    <text evidence="1">The sequence shown here is derived from an EMBL/GenBank/DDBJ whole genome shotgun (WGS) entry which is preliminary data.</text>
</comment>
<feature type="non-terminal residue" evidence="1">
    <location>
        <position position="1"/>
    </location>
</feature>
<accession>A0A9Q3L2T8</accession>
<protein>
    <submittedName>
        <fullName evidence="1">Uncharacterized protein</fullName>
    </submittedName>
</protein>
<dbReference type="Proteomes" id="UP000765509">
    <property type="component" value="Unassembled WGS sequence"/>
</dbReference>
<keyword evidence="2" id="KW-1185">Reference proteome</keyword>
<reference evidence="1" key="1">
    <citation type="submission" date="2021-03" db="EMBL/GenBank/DDBJ databases">
        <title>Draft genome sequence of rust myrtle Austropuccinia psidii MF-1, a brazilian biotype.</title>
        <authorList>
            <person name="Quecine M.C."/>
            <person name="Pachon D.M.R."/>
            <person name="Bonatelli M.L."/>
            <person name="Correr F.H."/>
            <person name="Franceschini L.M."/>
            <person name="Leite T.F."/>
            <person name="Margarido G.R.A."/>
            <person name="Almeida C.A."/>
            <person name="Ferrarezi J.A."/>
            <person name="Labate C.A."/>
        </authorList>
    </citation>
    <scope>NUCLEOTIDE SEQUENCE</scope>
    <source>
        <strain evidence="1">MF-1</strain>
    </source>
</reference>
<proteinExistence type="predicted"/>
<organism evidence="1 2">
    <name type="scientific">Austropuccinia psidii MF-1</name>
    <dbReference type="NCBI Taxonomy" id="1389203"/>
    <lineage>
        <taxon>Eukaryota</taxon>
        <taxon>Fungi</taxon>
        <taxon>Dikarya</taxon>
        <taxon>Basidiomycota</taxon>
        <taxon>Pucciniomycotina</taxon>
        <taxon>Pucciniomycetes</taxon>
        <taxon>Pucciniales</taxon>
        <taxon>Sphaerophragmiaceae</taxon>
        <taxon>Austropuccinia</taxon>
    </lineage>
</organism>
<evidence type="ECO:0000313" key="1">
    <source>
        <dbReference type="EMBL" id="MBW0592725.1"/>
    </source>
</evidence>
<gene>
    <name evidence="1" type="ORF">O181_132440</name>
</gene>